<feature type="domain" description="AsmA" evidence="4">
    <location>
        <begin position="5"/>
        <end position="225"/>
    </location>
</feature>
<dbReference type="Proteomes" id="UP000261704">
    <property type="component" value="Chromosome"/>
</dbReference>
<dbReference type="EMBL" id="CP032125">
    <property type="protein sequence ID" value="AXX96985.1"/>
    <property type="molecule type" value="Genomic_DNA"/>
</dbReference>
<dbReference type="PANTHER" id="PTHR30441">
    <property type="entry name" value="DUF748 DOMAIN-CONTAINING PROTEIN"/>
    <property type="match status" value="1"/>
</dbReference>
<dbReference type="Pfam" id="PF05170">
    <property type="entry name" value="AsmA"/>
    <property type="match status" value="2"/>
</dbReference>
<keyword evidence="3" id="KW-1133">Transmembrane helix</keyword>
<feature type="region of interest" description="Disordered" evidence="2">
    <location>
        <begin position="639"/>
        <end position="658"/>
    </location>
</feature>
<dbReference type="AlphaFoldDB" id="A0A347UDQ7"/>
<gene>
    <name evidence="5" type="ORF">BAR1_02990</name>
</gene>
<keyword evidence="1" id="KW-0175">Coiled coil</keyword>
<dbReference type="GO" id="GO:0005886">
    <property type="term" value="C:plasma membrane"/>
    <property type="evidence" value="ECO:0007669"/>
    <property type="project" value="TreeGrafter"/>
</dbReference>
<evidence type="ECO:0000256" key="2">
    <source>
        <dbReference type="SAM" id="MobiDB-lite"/>
    </source>
</evidence>
<evidence type="ECO:0000256" key="3">
    <source>
        <dbReference type="SAM" id="Phobius"/>
    </source>
</evidence>
<dbReference type="RefSeq" id="WP_118941643.1">
    <property type="nucleotide sequence ID" value="NZ_CP032125.1"/>
</dbReference>
<evidence type="ECO:0000313" key="5">
    <source>
        <dbReference type="EMBL" id="AXX96985.1"/>
    </source>
</evidence>
<reference evidence="5 6" key="1">
    <citation type="submission" date="2018-09" db="EMBL/GenBank/DDBJ databases">
        <title>Profundibacter amoris BAR1 gen. nov., sp. nov., a new member of the Roseobacter clade isolated at Lokis Castle Vent Field on the Arctic Mid-Oceanic Ridge.</title>
        <authorList>
            <person name="Le Moine Bauer S."/>
            <person name="Sjoeberg A.G."/>
            <person name="L'Haridon S."/>
            <person name="Stokke R."/>
            <person name="Roalkvam I."/>
            <person name="Steen I.H."/>
            <person name="Dahle H."/>
        </authorList>
    </citation>
    <scope>NUCLEOTIDE SEQUENCE [LARGE SCALE GENOMIC DNA]</scope>
    <source>
        <strain evidence="5 6">BAR1</strain>
    </source>
</reference>
<keyword evidence="3" id="KW-0812">Transmembrane</keyword>
<dbReference type="KEGG" id="pamo:BAR1_02990"/>
<evidence type="ECO:0000256" key="1">
    <source>
        <dbReference type="SAM" id="Coils"/>
    </source>
</evidence>
<proteinExistence type="predicted"/>
<keyword evidence="3" id="KW-0472">Membrane</keyword>
<dbReference type="GO" id="GO:0090313">
    <property type="term" value="P:regulation of protein targeting to membrane"/>
    <property type="evidence" value="ECO:0007669"/>
    <property type="project" value="TreeGrafter"/>
</dbReference>
<dbReference type="InterPro" id="IPR007844">
    <property type="entry name" value="AsmA"/>
</dbReference>
<keyword evidence="6" id="KW-1185">Reference proteome</keyword>
<feature type="domain" description="AsmA" evidence="4">
    <location>
        <begin position="346"/>
        <end position="531"/>
    </location>
</feature>
<name>A0A347UDQ7_9RHOB</name>
<protein>
    <submittedName>
        <fullName evidence="5">AsmA family protein</fullName>
    </submittedName>
</protein>
<feature type="coiled-coil region" evidence="1">
    <location>
        <begin position="596"/>
        <end position="638"/>
    </location>
</feature>
<dbReference type="OrthoDB" id="5439561at2"/>
<dbReference type="PANTHER" id="PTHR30441:SF4">
    <property type="entry name" value="PROTEIN ASMA"/>
    <property type="match status" value="1"/>
</dbReference>
<accession>A0A347UDQ7</accession>
<organism evidence="5 6">
    <name type="scientific">Profundibacter amoris</name>
    <dbReference type="NCBI Taxonomy" id="2171755"/>
    <lineage>
        <taxon>Bacteria</taxon>
        <taxon>Pseudomonadati</taxon>
        <taxon>Pseudomonadota</taxon>
        <taxon>Alphaproteobacteria</taxon>
        <taxon>Rhodobacterales</taxon>
        <taxon>Paracoccaceae</taxon>
        <taxon>Profundibacter</taxon>
    </lineage>
</organism>
<evidence type="ECO:0000259" key="4">
    <source>
        <dbReference type="Pfam" id="PF05170"/>
    </source>
</evidence>
<feature type="transmembrane region" description="Helical" evidence="3">
    <location>
        <begin position="7"/>
        <end position="25"/>
    </location>
</feature>
<sequence length="680" mass="70985">MRLILRFILVVFILIIVGVTALLFMPGDRIAKFAEDQFEAATGRQMDITGDVRTSIYPLLGVRTGPVTIANADWAGGEPMLRAEGLSIGVNLMALFSGDVKIKKVEVISPQILLEVAKDGRANWEMAPAGATAAAGTPSGSGAIPAFTLERGLVKGGKLTYIDHASGEKTVLSDLDIDLRLPDFAAQGDISLSMRMHGQPVSLDTTVANFGKFINGGVSALTASIKTGGSTIAFDGKAGISPFAADGKVDADLADMAALFGVLGMDAPDLPKGMGRTARLAGDVTYTAQGTAHLRNGSIRLDQNVLTGAVDVFIAGKERPFVKGQFKAGALDFSVLAASVDNETGAAVETAAGWPKDVIDVSALSSVDADVGLVANAIDLGTVKLGPSSVAVKLDRSRAVFELNKVQAYQGIVSGQFVMNGRGGLSVGGDLKVAHMAMQPLLKDLADYERLIAVGDLRVKFLGVGNTMDAIMRSLSGDGSFTLGQGEILGLDLAGMLRNLDTSYQGKGQKTVFNSIGATFTMKDGVLYNDDLAFVAPLARADGSGEVGIGTQTLNYRITPVALAAADGTGGISVPVLITGTWANPKFRPDLKGLIDQNLADEKAALEAKLAAEKAAAEARLQAEKAALQERLDAERAAAEQRAKDALGVETQDGESIEDAARRKLEEEAKRGLLNLLGNN</sequence>
<evidence type="ECO:0000313" key="6">
    <source>
        <dbReference type="Proteomes" id="UP000261704"/>
    </source>
</evidence>
<dbReference type="InterPro" id="IPR052894">
    <property type="entry name" value="AsmA-related"/>
</dbReference>